<accession>A0A444VI40</accession>
<evidence type="ECO:0000313" key="2">
    <source>
        <dbReference type="Proteomes" id="UP000290261"/>
    </source>
</evidence>
<keyword evidence="2" id="KW-1185">Reference proteome</keyword>
<gene>
    <name evidence="1" type="ORF">DN53_05835</name>
</gene>
<dbReference type="AlphaFoldDB" id="A0A444VI40"/>
<proteinExistence type="predicted"/>
<organism evidence="1 2">
    <name type="scientific">Flagellimonas olearia</name>
    <dbReference type="NCBI Taxonomy" id="552546"/>
    <lineage>
        <taxon>Bacteria</taxon>
        <taxon>Pseudomonadati</taxon>
        <taxon>Bacteroidota</taxon>
        <taxon>Flavobacteriia</taxon>
        <taxon>Flavobacteriales</taxon>
        <taxon>Flavobacteriaceae</taxon>
        <taxon>Flagellimonas</taxon>
    </lineage>
</organism>
<protein>
    <submittedName>
        <fullName evidence="1">Uncharacterized protein</fullName>
    </submittedName>
</protein>
<comment type="caution">
    <text evidence="1">The sequence shown here is derived from an EMBL/GenBank/DDBJ whole genome shotgun (WGS) entry which is preliminary data.</text>
</comment>
<name>A0A444VI40_9FLAO</name>
<dbReference type="Proteomes" id="UP000290261">
    <property type="component" value="Unassembled WGS sequence"/>
</dbReference>
<dbReference type="EMBL" id="JJMP01000010">
    <property type="protein sequence ID" value="RYC50436.1"/>
    <property type="molecule type" value="Genomic_DNA"/>
</dbReference>
<reference evidence="1 2" key="1">
    <citation type="submission" date="2014-04" db="EMBL/GenBank/DDBJ databases">
        <title>Whole genome of Muricauda olearia.</title>
        <authorList>
            <person name="Zhang X.-H."/>
            <person name="Tang K."/>
        </authorList>
    </citation>
    <scope>NUCLEOTIDE SEQUENCE [LARGE SCALE GENOMIC DNA]</scope>
    <source>
        <strain evidence="1 2">Th120</strain>
    </source>
</reference>
<sequence>MEVKQVDRFLKKPKYSKVDLDLSYRIINHYKTFGLIDGNFNSGKWLKVNSYQFIWIQIIVKLRTWGVSLKKISLLKENLFTKSHVGSIDLASYINKSFEEEIIQAIINKNDLYLLVFMDMTYSFQDSSNKGQWANRAYKDVGHINIPLSRVISKVYRDLENA</sequence>
<evidence type="ECO:0000313" key="1">
    <source>
        <dbReference type="EMBL" id="RYC50436.1"/>
    </source>
</evidence>
<dbReference type="RefSeq" id="WP_129656016.1">
    <property type="nucleotide sequence ID" value="NZ_ML142914.1"/>
</dbReference>